<accession>A0A1W9HQA1</accession>
<comment type="similarity">
    <text evidence="1">Belongs to the short-chain dehydrogenases/reductases (SDR) family.</text>
</comment>
<dbReference type="PANTHER" id="PTHR42879:SF2">
    <property type="entry name" value="3-OXOACYL-[ACYL-CARRIER-PROTEIN] REDUCTASE FABG"/>
    <property type="match status" value="1"/>
</dbReference>
<organism evidence="2 3">
    <name type="scientific">Candidatus Raskinella chloraquaticus</name>
    <dbReference type="NCBI Taxonomy" id="1951219"/>
    <lineage>
        <taxon>Bacteria</taxon>
        <taxon>Pseudomonadati</taxon>
        <taxon>Pseudomonadota</taxon>
        <taxon>Alphaproteobacteria</taxon>
        <taxon>Hyphomicrobiales</taxon>
        <taxon>Phreatobacteraceae</taxon>
        <taxon>Candidatus Raskinella</taxon>
    </lineage>
</organism>
<sequence>MQELDGKVALVTGAGRNIGRAIALSLAAGGASIIVNTRASRDEVEAVADEIGSDRAMVAMADVTDRAAVDAMIAATLARFGRLDIVVNNAAVRGERAFDTLDFATWKTVLAICLDGAFHCVQAALPALKASGAGTIINIGGLTAHTGAADRPHVVTAKAGLVGLTRALAHDLGPHAITVNNVSPGLMDTVRGASTGHQQPRHHATQSTLLGRRGVPDDIAAICRFLAGPGGRYVTGQVLHANGGVYLGG</sequence>
<proteinExistence type="inferred from homology"/>
<gene>
    <name evidence="2" type="ORF">A4S15_02525</name>
</gene>
<dbReference type="PANTHER" id="PTHR42879">
    <property type="entry name" value="3-OXOACYL-(ACYL-CARRIER-PROTEIN) REDUCTASE"/>
    <property type="match status" value="1"/>
</dbReference>
<dbReference type="Gene3D" id="3.40.50.720">
    <property type="entry name" value="NAD(P)-binding Rossmann-like Domain"/>
    <property type="match status" value="1"/>
</dbReference>
<dbReference type="AlphaFoldDB" id="A0A1W9HQA1"/>
<dbReference type="FunFam" id="3.40.50.720:FF:000084">
    <property type="entry name" value="Short-chain dehydrogenase reductase"/>
    <property type="match status" value="1"/>
</dbReference>
<dbReference type="RefSeq" id="WP_376799824.1">
    <property type="nucleotide sequence ID" value="NZ_DBNB01000008.1"/>
</dbReference>
<dbReference type="Pfam" id="PF13561">
    <property type="entry name" value="adh_short_C2"/>
    <property type="match status" value="1"/>
</dbReference>
<dbReference type="Proteomes" id="UP000192872">
    <property type="component" value="Unassembled WGS sequence"/>
</dbReference>
<name>A0A1W9HQA1_9HYPH</name>
<protein>
    <submittedName>
        <fullName evidence="2">Short-chain dehydrogenase</fullName>
    </submittedName>
</protein>
<dbReference type="InterPro" id="IPR036291">
    <property type="entry name" value="NAD(P)-bd_dom_sf"/>
</dbReference>
<evidence type="ECO:0000313" key="2">
    <source>
        <dbReference type="EMBL" id="OQW49619.1"/>
    </source>
</evidence>
<comment type="caution">
    <text evidence="2">The sequence shown here is derived from an EMBL/GenBank/DDBJ whole genome shotgun (WGS) entry which is preliminary data.</text>
</comment>
<evidence type="ECO:0000313" key="3">
    <source>
        <dbReference type="Proteomes" id="UP000192872"/>
    </source>
</evidence>
<dbReference type="PRINTS" id="PR00081">
    <property type="entry name" value="GDHRDH"/>
</dbReference>
<evidence type="ECO:0000256" key="1">
    <source>
        <dbReference type="ARBA" id="ARBA00006484"/>
    </source>
</evidence>
<dbReference type="InterPro" id="IPR002347">
    <property type="entry name" value="SDR_fam"/>
</dbReference>
<reference evidence="2 3" key="1">
    <citation type="journal article" date="2017" name="Water Res.">
        <title>Comammox in drinking water systems.</title>
        <authorList>
            <person name="Wang Y."/>
            <person name="Ma L."/>
            <person name="Mao Y."/>
            <person name="Jiang X."/>
            <person name="Xia Y."/>
            <person name="Yu K."/>
            <person name="Li B."/>
            <person name="Zhang T."/>
        </authorList>
    </citation>
    <scope>NUCLEOTIDE SEQUENCE [LARGE SCALE GENOMIC DNA]</scope>
    <source>
        <strain evidence="2">SG_bin8</strain>
    </source>
</reference>
<dbReference type="InterPro" id="IPR050259">
    <property type="entry name" value="SDR"/>
</dbReference>
<dbReference type="EMBL" id="LWDL01000031">
    <property type="protein sequence ID" value="OQW49619.1"/>
    <property type="molecule type" value="Genomic_DNA"/>
</dbReference>
<dbReference type="SUPFAM" id="SSF51735">
    <property type="entry name" value="NAD(P)-binding Rossmann-fold domains"/>
    <property type="match status" value="1"/>
</dbReference>
<dbReference type="PRINTS" id="PR00080">
    <property type="entry name" value="SDRFAMILY"/>
</dbReference>
<dbReference type="STRING" id="1827387.A4S15_02525"/>